<comment type="cofactor">
    <cofactor evidence="1">
        <name>FAD</name>
        <dbReference type="ChEBI" id="CHEBI:57692"/>
    </cofactor>
</comment>
<keyword evidence="4" id="KW-0560">Oxidoreductase</keyword>
<dbReference type="PANTHER" id="PTHR19384:SF17">
    <property type="entry name" value="NADPH--CYTOCHROME P450 REDUCTASE"/>
    <property type="match status" value="1"/>
</dbReference>
<dbReference type="EMBL" id="CM007898">
    <property type="protein sequence ID" value="OTG14985.1"/>
    <property type="molecule type" value="Genomic_DNA"/>
</dbReference>
<dbReference type="InterPro" id="IPR003097">
    <property type="entry name" value="CysJ-like_FAD-binding"/>
</dbReference>
<keyword evidence="7" id="KW-1185">Reference proteome</keyword>
<reference evidence="7" key="1">
    <citation type="journal article" date="2017" name="Nature">
        <title>The sunflower genome provides insights into oil metabolism, flowering and Asterid evolution.</title>
        <authorList>
            <person name="Badouin H."/>
            <person name="Gouzy J."/>
            <person name="Grassa C.J."/>
            <person name="Murat F."/>
            <person name="Staton S.E."/>
            <person name="Cottret L."/>
            <person name="Lelandais-Briere C."/>
            <person name="Owens G.L."/>
            <person name="Carrere S."/>
            <person name="Mayjonade B."/>
            <person name="Legrand L."/>
            <person name="Gill N."/>
            <person name="Kane N.C."/>
            <person name="Bowers J.E."/>
            <person name="Hubner S."/>
            <person name="Bellec A."/>
            <person name="Berard A."/>
            <person name="Berges H."/>
            <person name="Blanchet N."/>
            <person name="Boniface M.C."/>
            <person name="Brunel D."/>
            <person name="Catrice O."/>
            <person name="Chaidir N."/>
            <person name="Claudel C."/>
            <person name="Donnadieu C."/>
            <person name="Faraut T."/>
            <person name="Fievet G."/>
            <person name="Helmstetter N."/>
            <person name="King M."/>
            <person name="Knapp S.J."/>
            <person name="Lai Z."/>
            <person name="Le Paslier M.C."/>
            <person name="Lippi Y."/>
            <person name="Lorenzon L."/>
            <person name="Mandel J.R."/>
            <person name="Marage G."/>
            <person name="Marchand G."/>
            <person name="Marquand E."/>
            <person name="Bret-Mestries E."/>
            <person name="Morien E."/>
            <person name="Nambeesan S."/>
            <person name="Nguyen T."/>
            <person name="Pegot-Espagnet P."/>
            <person name="Pouilly N."/>
            <person name="Raftis F."/>
            <person name="Sallet E."/>
            <person name="Schiex T."/>
            <person name="Thomas J."/>
            <person name="Vandecasteele C."/>
            <person name="Vares D."/>
            <person name="Vear F."/>
            <person name="Vautrin S."/>
            <person name="Crespi M."/>
            <person name="Mangin B."/>
            <person name="Burke J.M."/>
            <person name="Salse J."/>
            <person name="Munos S."/>
            <person name="Vincourt P."/>
            <person name="Rieseberg L.H."/>
            <person name="Langlade N.B."/>
        </authorList>
    </citation>
    <scope>NUCLEOTIDE SEQUENCE [LARGE SCALE GENOMIC DNA]</scope>
    <source>
        <strain evidence="7">cv. SF193</strain>
    </source>
</reference>
<dbReference type="Pfam" id="PF00667">
    <property type="entry name" value="FAD_binding_1"/>
    <property type="match status" value="1"/>
</dbReference>
<dbReference type="InterPro" id="IPR023173">
    <property type="entry name" value="NADPH_Cyt_P450_Rdtase_alpha"/>
</dbReference>
<gene>
    <name evidence="6" type="ORF">HannXRQ_Chr09g0255411</name>
</gene>
<sequence length="238" mass="25884">MEIYDLLLSQCYVVCELAPDNLHPSINSLFGEDVDNVTGDHVSVYCENLSEVVDEAVRLVGTHLEFDISQTELSYETGDHVGVYCENLSELVDEAVRLVGIPPNTYFSIHADKEDGTPITGSTLPPPFPPCTLRNALARYANVLSSPKKTALLALAAHASDPNEAADRLKFLASPAVVSQRSLLEVMESFPSAKPPLGLFFVAVAPRLQPRYYSISSSPKLSLGARGVGRDYKMVCNL</sequence>
<dbReference type="PANTHER" id="PTHR19384">
    <property type="entry name" value="NITRIC OXIDE SYNTHASE-RELATED"/>
    <property type="match status" value="1"/>
</dbReference>
<evidence type="ECO:0000256" key="1">
    <source>
        <dbReference type="ARBA" id="ARBA00001974"/>
    </source>
</evidence>
<evidence type="ECO:0000256" key="4">
    <source>
        <dbReference type="ARBA" id="ARBA00023002"/>
    </source>
</evidence>
<keyword evidence="3" id="KW-0274">FAD</keyword>
<organism evidence="6 7">
    <name type="scientific">Helianthus annuus</name>
    <name type="common">Common sunflower</name>
    <dbReference type="NCBI Taxonomy" id="4232"/>
    <lineage>
        <taxon>Eukaryota</taxon>
        <taxon>Viridiplantae</taxon>
        <taxon>Streptophyta</taxon>
        <taxon>Embryophyta</taxon>
        <taxon>Tracheophyta</taxon>
        <taxon>Spermatophyta</taxon>
        <taxon>Magnoliopsida</taxon>
        <taxon>eudicotyledons</taxon>
        <taxon>Gunneridae</taxon>
        <taxon>Pentapetalae</taxon>
        <taxon>asterids</taxon>
        <taxon>campanulids</taxon>
        <taxon>Asterales</taxon>
        <taxon>Asteraceae</taxon>
        <taxon>Asteroideae</taxon>
        <taxon>Heliantheae alliance</taxon>
        <taxon>Heliantheae</taxon>
        <taxon>Helianthus</taxon>
    </lineage>
</organism>
<evidence type="ECO:0000313" key="7">
    <source>
        <dbReference type="Proteomes" id="UP000215914"/>
    </source>
</evidence>
<dbReference type="AlphaFoldDB" id="A0A251TV33"/>
<evidence type="ECO:0000256" key="2">
    <source>
        <dbReference type="ARBA" id="ARBA00022630"/>
    </source>
</evidence>
<dbReference type="GO" id="GO:0016491">
    <property type="term" value="F:oxidoreductase activity"/>
    <property type="evidence" value="ECO:0007669"/>
    <property type="project" value="UniProtKB-KW"/>
</dbReference>
<dbReference type="STRING" id="4232.A0A251TV33"/>
<dbReference type="InterPro" id="IPR017938">
    <property type="entry name" value="Riboflavin_synthase-like_b-brl"/>
</dbReference>
<name>A0A251TV33_HELAN</name>
<proteinExistence type="predicted"/>
<feature type="domain" description="Sulfite reductase [NADPH] flavoprotein alpha-component-like FAD-binding" evidence="5">
    <location>
        <begin position="63"/>
        <end position="221"/>
    </location>
</feature>
<protein>
    <submittedName>
        <fullName evidence="6">Putative flavodoxin-like, NADPH-cytochrome p450 reductase, FAD-binding, alpha-helical domain-3</fullName>
    </submittedName>
</protein>
<accession>A0A251TV33</accession>
<dbReference type="SUPFAM" id="SSF63380">
    <property type="entry name" value="Riboflavin synthase domain-like"/>
    <property type="match status" value="1"/>
</dbReference>
<dbReference type="InParanoid" id="A0A251TV33"/>
<evidence type="ECO:0000313" key="6">
    <source>
        <dbReference type="EMBL" id="OTG14985.1"/>
    </source>
</evidence>
<evidence type="ECO:0000259" key="5">
    <source>
        <dbReference type="Pfam" id="PF00667"/>
    </source>
</evidence>
<dbReference type="Proteomes" id="UP000215914">
    <property type="component" value="Chromosome 9"/>
</dbReference>
<dbReference type="Gene3D" id="1.20.990.10">
    <property type="entry name" value="NADPH-cytochrome p450 Reductase, Chain A, domain 3"/>
    <property type="match status" value="1"/>
</dbReference>
<dbReference type="Gene3D" id="2.40.30.10">
    <property type="entry name" value="Translation factors"/>
    <property type="match status" value="1"/>
</dbReference>
<evidence type="ECO:0000256" key="3">
    <source>
        <dbReference type="ARBA" id="ARBA00022827"/>
    </source>
</evidence>
<keyword evidence="2" id="KW-0285">Flavoprotein</keyword>